<dbReference type="GO" id="GO:0005829">
    <property type="term" value="C:cytosol"/>
    <property type="evidence" value="ECO:0007669"/>
    <property type="project" value="TreeGrafter"/>
</dbReference>
<proteinExistence type="inferred from homology"/>
<sequence>MTMPETASQGEKEDKKSSKPNHSVFADLLRFLSTVKGDLANITAPPFFLAPSSVVENPRCWAQRPKVFAAPSLEPSAEKRSLLVLQLFLVGLRPQLYIAGSPGVSIKKPLNAFLGELFLASWTDDDCTTRLVSEQVSHHPPITAMHLADTAHGVRADGYARVEMTFTTSINIRQIGHTILHIDRFDEDYVLPLPDVQVRGLLSACFYPEITGTYRIISSSGYTSEIKFSGSGFIRGARNQFEASIFHHKDPKTRLYEISGVWSESWIIKDSRTGKILEPYRVDAPENQPSDMKLELIEEQDPWESRRAWRNVIEELKLGNLRAAAAAKNKLEEAQRRMRKQEKDRGETWRPLLFHGQPGTSHQTFHDLTKGIDWSLMDAQTKGVWRIDDDLLARAQKPYRGSHTPM</sequence>
<dbReference type="OrthoDB" id="14833at2759"/>
<comment type="similarity">
    <text evidence="1 2">Belongs to the OSBP family.</text>
</comment>
<dbReference type="PANTHER" id="PTHR10972">
    <property type="entry name" value="OXYSTEROL-BINDING PROTEIN-RELATED"/>
    <property type="match status" value="1"/>
</dbReference>
<dbReference type="Pfam" id="PF01237">
    <property type="entry name" value="Oxysterol_BP"/>
    <property type="match status" value="1"/>
</dbReference>
<dbReference type="SUPFAM" id="SSF144000">
    <property type="entry name" value="Oxysterol-binding protein-like"/>
    <property type="match status" value="1"/>
</dbReference>
<dbReference type="GO" id="GO:0008142">
    <property type="term" value="F:oxysterol binding"/>
    <property type="evidence" value="ECO:0007669"/>
    <property type="project" value="TreeGrafter"/>
</dbReference>
<evidence type="ECO:0000313" key="4">
    <source>
        <dbReference type="EMBL" id="KAF4466480.1"/>
    </source>
</evidence>
<protein>
    <submittedName>
        <fullName evidence="4">Oxysterol-binding</fullName>
    </submittedName>
</protein>
<keyword evidence="5" id="KW-1185">Reference proteome</keyword>
<name>A0A8H4LB86_9HYPO</name>
<comment type="caution">
    <text evidence="4">The sequence shown here is derived from an EMBL/GenBank/DDBJ whole genome shotgun (WGS) entry which is preliminary data.</text>
</comment>
<evidence type="ECO:0000256" key="2">
    <source>
        <dbReference type="RuleBase" id="RU003844"/>
    </source>
</evidence>
<dbReference type="Proteomes" id="UP000554235">
    <property type="component" value="Unassembled WGS sequence"/>
</dbReference>
<dbReference type="InterPro" id="IPR000648">
    <property type="entry name" value="Oxysterol-bd"/>
</dbReference>
<dbReference type="GO" id="GO:0016020">
    <property type="term" value="C:membrane"/>
    <property type="evidence" value="ECO:0007669"/>
    <property type="project" value="TreeGrafter"/>
</dbReference>
<dbReference type="Gene3D" id="1.10.287.2720">
    <property type="match status" value="1"/>
</dbReference>
<dbReference type="PANTHER" id="PTHR10972:SF92">
    <property type="entry name" value="OXYSTEROL BINDING PROTEIN"/>
    <property type="match status" value="1"/>
</dbReference>
<dbReference type="InterPro" id="IPR018494">
    <property type="entry name" value="Oxysterol-bd_CS"/>
</dbReference>
<accession>A0A8H4LB86</accession>
<organism evidence="4 5">
    <name type="scientific">Fusarium albosuccineum</name>
    <dbReference type="NCBI Taxonomy" id="1237068"/>
    <lineage>
        <taxon>Eukaryota</taxon>
        <taxon>Fungi</taxon>
        <taxon>Dikarya</taxon>
        <taxon>Ascomycota</taxon>
        <taxon>Pezizomycotina</taxon>
        <taxon>Sordariomycetes</taxon>
        <taxon>Hypocreomycetidae</taxon>
        <taxon>Hypocreales</taxon>
        <taxon>Nectriaceae</taxon>
        <taxon>Fusarium</taxon>
        <taxon>Fusarium decemcellulare species complex</taxon>
    </lineage>
</organism>
<dbReference type="InterPro" id="IPR037239">
    <property type="entry name" value="OSBP_sf"/>
</dbReference>
<dbReference type="EMBL" id="JAADYS010000869">
    <property type="protein sequence ID" value="KAF4466480.1"/>
    <property type="molecule type" value="Genomic_DNA"/>
</dbReference>
<dbReference type="Gene3D" id="3.30.70.3490">
    <property type="match status" value="1"/>
</dbReference>
<evidence type="ECO:0000256" key="3">
    <source>
        <dbReference type="SAM" id="MobiDB-lite"/>
    </source>
</evidence>
<reference evidence="4 5" key="1">
    <citation type="submission" date="2020-01" db="EMBL/GenBank/DDBJ databases">
        <title>Identification and distribution of gene clusters putatively required for synthesis of sphingolipid metabolism inhibitors in phylogenetically diverse species of the filamentous fungus Fusarium.</title>
        <authorList>
            <person name="Kim H.-S."/>
            <person name="Busman M."/>
            <person name="Brown D.W."/>
            <person name="Divon H."/>
            <person name="Uhlig S."/>
            <person name="Proctor R.H."/>
        </authorList>
    </citation>
    <scope>NUCLEOTIDE SEQUENCE [LARGE SCALE GENOMIC DNA]</scope>
    <source>
        <strain evidence="4 5">NRRL 20459</strain>
    </source>
</reference>
<feature type="region of interest" description="Disordered" evidence="3">
    <location>
        <begin position="1"/>
        <end position="20"/>
    </location>
</feature>
<gene>
    <name evidence="4" type="ORF">FALBO_6663</name>
</gene>
<dbReference type="PROSITE" id="PS01013">
    <property type="entry name" value="OSBP"/>
    <property type="match status" value="1"/>
</dbReference>
<dbReference type="AlphaFoldDB" id="A0A8H4LB86"/>
<dbReference type="Gene3D" id="2.40.160.120">
    <property type="match status" value="1"/>
</dbReference>
<evidence type="ECO:0000256" key="1">
    <source>
        <dbReference type="ARBA" id="ARBA00008842"/>
    </source>
</evidence>
<evidence type="ECO:0000313" key="5">
    <source>
        <dbReference type="Proteomes" id="UP000554235"/>
    </source>
</evidence>